<dbReference type="EMBL" id="OX459124">
    <property type="protein sequence ID" value="CAI9112639.1"/>
    <property type="molecule type" value="Genomic_DNA"/>
</dbReference>
<evidence type="ECO:0000313" key="3">
    <source>
        <dbReference type="Proteomes" id="UP001161247"/>
    </source>
</evidence>
<reference evidence="2" key="1">
    <citation type="submission" date="2023-03" db="EMBL/GenBank/DDBJ databases">
        <authorList>
            <person name="Julca I."/>
        </authorList>
    </citation>
    <scope>NUCLEOTIDE SEQUENCE</scope>
</reference>
<evidence type="ECO:0000313" key="2">
    <source>
        <dbReference type="EMBL" id="CAI9112639.1"/>
    </source>
</evidence>
<feature type="compositionally biased region" description="Basic and acidic residues" evidence="1">
    <location>
        <begin position="63"/>
        <end position="83"/>
    </location>
</feature>
<proteinExistence type="predicted"/>
<dbReference type="AlphaFoldDB" id="A0AAV1DY73"/>
<dbReference type="Proteomes" id="UP001161247">
    <property type="component" value="Chromosome 7"/>
</dbReference>
<feature type="region of interest" description="Disordered" evidence="1">
    <location>
        <begin position="1"/>
        <end position="87"/>
    </location>
</feature>
<protein>
    <submittedName>
        <fullName evidence="2">OLC1v1013110C1</fullName>
    </submittedName>
</protein>
<feature type="compositionally biased region" description="Polar residues" evidence="1">
    <location>
        <begin position="46"/>
        <end position="58"/>
    </location>
</feature>
<gene>
    <name evidence="2" type="ORF">OLC1_LOCUS19793</name>
</gene>
<name>A0AAV1DY73_OLDCO</name>
<accession>A0AAV1DY73</accession>
<sequence>MKPNWKQADPDPSEVNDRVEEPQNIVEEEQKLDDSTGKEKMKDENAMTTKQSENSQVLRKQIAQKEKMKKESNQGIREIESSNRTRGVGGIVMVLRKQNANNFTGKKGGEAEEPMDPGPDLS</sequence>
<feature type="region of interest" description="Disordered" evidence="1">
    <location>
        <begin position="99"/>
        <end position="122"/>
    </location>
</feature>
<feature type="compositionally biased region" description="Basic and acidic residues" evidence="1">
    <location>
        <begin position="28"/>
        <end position="45"/>
    </location>
</feature>
<evidence type="ECO:0000256" key="1">
    <source>
        <dbReference type="SAM" id="MobiDB-lite"/>
    </source>
</evidence>
<keyword evidence="3" id="KW-1185">Reference proteome</keyword>
<organism evidence="2 3">
    <name type="scientific">Oldenlandia corymbosa var. corymbosa</name>
    <dbReference type="NCBI Taxonomy" id="529605"/>
    <lineage>
        <taxon>Eukaryota</taxon>
        <taxon>Viridiplantae</taxon>
        <taxon>Streptophyta</taxon>
        <taxon>Embryophyta</taxon>
        <taxon>Tracheophyta</taxon>
        <taxon>Spermatophyta</taxon>
        <taxon>Magnoliopsida</taxon>
        <taxon>eudicotyledons</taxon>
        <taxon>Gunneridae</taxon>
        <taxon>Pentapetalae</taxon>
        <taxon>asterids</taxon>
        <taxon>lamiids</taxon>
        <taxon>Gentianales</taxon>
        <taxon>Rubiaceae</taxon>
        <taxon>Rubioideae</taxon>
        <taxon>Spermacoceae</taxon>
        <taxon>Hedyotis-Oldenlandia complex</taxon>
        <taxon>Oldenlandia</taxon>
    </lineage>
</organism>